<evidence type="ECO:0000256" key="1">
    <source>
        <dbReference type="SAM" id="MobiDB-lite"/>
    </source>
</evidence>
<feature type="compositionally biased region" description="Basic and acidic residues" evidence="1">
    <location>
        <begin position="109"/>
        <end position="124"/>
    </location>
</feature>
<feature type="compositionally biased region" description="Basic and acidic residues" evidence="1">
    <location>
        <begin position="157"/>
        <end position="168"/>
    </location>
</feature>
<reference evidence="2" key="1">
    <citation type="submission" date="2013-08" db="EMBL/GenBank/DDBJ databases">
        <title>Gene expansion shapes genome architecture in the human pathogen Lichtheimia corymbifera: an evolutionary genomics analysis in the ancient terrestrial Mucorales (Mucoromycotina).</title>
        <authorList>
            <person name="Schwartze V.U."/>
            <person name="Winter S."/>
            <person name="Shelest E."/>
            <person name="Marcet-Houben M."/>
            <person name="Horn F."/>
            <person name="Wehner S."/>
            <person name="Hoffmann K."/>
            <person name="Riege K."/>
            <person name="Sammeth M."/>
            <person name="Nowrousian M."/>
            <person name="Valiante V."/>
            <person name="Linde J."/>
            <person name="Jacobsen I.D."/>
            <person name="Marz M."/>
            <person name="Brakhage A.A."/>
            <person name="Gabaldon T."/>
            <person name="Bocker S."/>
            <person name="Voigt K."/>
        </authorList>
    </citation>
    <scope>NUCLEOTIDE SEQUENCE [LARGE SCALE GENOMIC DNA]</scope>
    <source>
        <strain evidence="2">FSU 9682</strain>
    </source>
</reference>
<proteinExistence type="predicted"/>
<dbReference type="Proteomes" id="UP000027586">
    <property type="component" value="Unassembled WGS sequence"/>
</dbReference>
<feature type="region of interest" description="Disordered" evidence="1">
    <location>
        <begin position="136"/>
        <end position="319"/>
    </location>
</feature>
<evidence type="ECO:0000313" key="3">
    <source>
        <dbReference type="Proteomes" id="UP000027586"/>
    </source>
</evidence>
<evidence type="ECO:0000313" key="2">
    <source>
        <dbReference type="EMBL" id="CDH51822.1"/>
    </source>
</evidence>
<accession>A0A068RQB7</accession>
<gene>
    <name evidence="2" type="ORF">LCOR_03377.1</name>
</gene>
<comment type="caution">
    <text evidence="2">The sequence shown here is derived from an EMBL/GenBank/DDBJ whole genome shotgun (WGS) entry which is preliminary data.</text>
</comment>
<feature type="compositionally biased region" description="Low complexity" evidence="1">
    <location>
        <begin position="75"/>
        <end position="100"/>
    </location>
</feature>
<feature type="region of interest" description="Disordered" evidence="1">
    <location>
        <begin position="62"/>
        <end position="124"/>
    </location>
</feature>
<keyword evidence="3" id="KW-1185">Reference proteome</keyword>
<feature type="compositionally biased region" description="Polar residues" evidence="1">
    <location>
        <begin position="263"/>
        <end position="301"/>
    </location>
</feature>
<protein>
    <submittedName>
        <fullName evidence="2">Uncharacterized protein</fullName>
    </submittedName>
</protein>
<dbReference type="AlphaFoldDB" id="A0A068RQB7"/>
<sequence length="361" mass="39949">MESFLSTLPPYVHDFLNKHPPTDVFNVLRELVCFAVLYSNDRERIAAKTKELLDQGADVVSKDIDNSSMGGQNAIATSNDSDSITTTTTAASKSSNTAATKGDDDDDDGNKTTEKKHDVNKAVDKVVSHEVDVISHQEATSNSGQKGSMPWTFPDWWGHHDGSDEVPKPRVQRKPSSEGLSQEPASIIPQEPARNKPSRRETVSTWVPWDEPSNANDTSRRMQRSMSKPIPDLRSYLEKSTPASPPLQRRATSQRASAVPAVKSSSGSTTPVTQQQRASKTPSSAPMSRTSSTYRPKQTATVRARAERAKAQQQEIEERKQKAAQLNNVSLRLKQQAKSTIDWDAIKKERRRTMPVMPSTK</sequence>
<dbReference type="VEuPathDB" id="FungiDB:LCOR_03377.1"/>
<name>A0A068RQB7_9FUNG</name>
<feature type="compositionally biased region" description="Basic and acidic residues" evidence="1">
    <location>
        <begin position="304"/>
        <end position="319"/>
    </location>
</feature>
<dbReference type="OrthoDB" id="2287448at2759"/>
<organism evidence="2 3">
    <name type="scientific">Lichtheimia corymbifera JMRC:FSU:9682</name>
    <dbReference type="NCBI Taxonomy" id="1263082"/>
    <lineage>
        <taxon>Eukaryota</taxon>
        <taxon>Fungi</taxon>
        <taxon>Fungi incertae sedis</taxon>
        <taxon>Mucoromycota</taxon>
        <taxon>Mucoromycotina</taxon>
        <taxon>Mucoromycetes</taxon>
        <taxon>Mucorales</taxon>
        <taxon>Lichtheimiaceae</taxon>
        <taxon>Lichtheimia</taxon>
    </lineage>
</organism>
<feature type="compositionally biased region" description="Polar residues" evidence="1">
    <location>
        <begin position="137"/>
        <end position="146"/>
    </location>
</feature>
<dbReference type="EMBL" id="CBTN010000011">
    <property type="protein sequence ID" value="CDH51822.1"/>
    <property type="molecule type" value="Genomic_DNA"/>
</dbReference>